<dbReference type="Gramene" id="Pp3c12_25630V3.2">
    <property type="protein sequence ID" value="Pp3c12_25630V3.2"/>
    <property type="gene ID" value="Pp3c12_25630"/>
</dbReference>
<dbReference type="SUPFAM" id="SSF51905">
    <property type="entry name" value="FAD/NAD(P)-binding domain"/>
    <property type="match status" value="1"/>
</dbReference>
<feature type="region of interest" description="Disordered" evidence="6">
    <location>
        <begin position="352"/>
        <end position="378"/>
    </location>
</feature>
<reference evidence="8 10" key="1">
    <citation type="journal article" date="2008" name="Science">
        <title>The Physcomitrella genome reveals evolutionary insights into the conquest of land by plants.</title>
        <authorList>
            <person name="Rensing S."/>
            <person name="Lang D."/>
            <person name="Zimmer A."/>
            <person name="Terry A."/>
            <person name="Salamov A."/>
            <person name="Shapiro H."/>
            <person name="Nishiyama T."/>
            <person name="Perroud P.-F."/>
            <person name="Lindquist E."/>
            <person name="Kamisugi Y."/>
            <person name="Tanahashi T."/>
            <person name="Sakakibara K."/>
            <person name="Fujita T."/>
            <person name="Oishi K."/>
            <person name="Shin-I T."/>
            <person name="Kuroki Y."/>
            <person name="Toyoda A."/>
            <person name="Suzuki Y."/>
            <person name="Hashimoto A."/>
            <person name="Yamaguchi K."/>
            <person name="Sugano A."/>
            <person name="Kohara Y."/>
            <person name="Fujiyama A."/>
            <person name="Anterola A."/>
            <person name="Aoki S."/>
            <person name="Ashton N."/>
            <person name="Barbazuk W.B."/>
            <person name="Barker E."/>
            <person name="Bennetzen J."/>
            <person name="Bezanilla M."/>
            <person name="Blankenship R."/>
            <person name="Cho S.H."/>
            <person name="Dutcher S."/>
            <person name="Estelle M."/>
            <person name="Fawcett J.A."/>
            <person name="Gundlach H."/>
            <person name="Hanada K."/>
            <person name="Heyl A."/>
            <person name="Hicks K.A."/>
            <person name="Hugh J."/>
            <person name="Lohr M."/>
            <person name="Mayer K."/>
            <person name="Melkozernov A."/>
            <person name="Murata T."/>
            <person name="Nelson D."/>
            <person name="Pils B."/>
            <person name="Prigge M."/>
            <person name="Reiss B."/>
            <person name="Renner T."/>
            <person name="Rombauts S."/>
            <person name="Rushton P."/>
            <person name="Sanderfoot A."/>
            <person name="Schween G."/>
            <person name="Shiu S.-H."/>
            <person name="Stueber K."/>
            <person name="Theodoulou F.L."/>
            <person name="Tu H."/>
            <person name="Van de Peer Y."/>
            <person name="Verrier P.J."/>
            <person name="Waters E."/>
            <person name="Wood A."/>
            <person name="Yang L."/>
            <person name="Cove D."/>
            <person name="Cuming A."/>
            <person name="Hasebe M."/>
            <person name="Lucas S."/>
            <person name="Mishler D.B."/>
            <person name="Reski R."/>
            <person name="Grigoriev I."/>
            <person name="Quatrano R.S."/>
            <person name="Boore J.L."/>
        </authorList>
    </citation>
    <scope>NUCLEOTIDE SEQUENCE [LARGE SCALE GENOMIC DNA]</scope>
    <source>
        <strain evidence="9 10">cv. Gransden 2004</strain>
    </source>
</reference>
<dbReference type="Gene3D" id="3.30.519.10">
    <property type="entry name" value="Guanine Nucleotide Dissociation Inhibitor, domain 2"/>
    <property type="match status" value="1"/>
</dbReference>
<dbReference type="GO" id="GO:0005829">
    <property type="term" value="C:cytosol"/>
    <property type="evidence" value="ECO:0000318"/>
    <property type="project" value="GO_Central"/>
</dbReference>
<dbReference type="PIRSF" id="PIRSF016550">
    <property type="entry name" value="Rab_ger_ger_transf_A_euk"/>
    <property type="match status" value="1"/>
</dbReference>
<evidence type="ECO:0000256" key="5">
    <source>
        <dbReference type="PIRNR" id="PIRNR016550"/>
    </source>
</evidence>
<protein>
    <recommendedName>
        <fullName evidence="5">Rab escort protein 1</fullName>
    </recommendedName>
</protein>
<feature type="compositionally biased region" description="Basic and acidic residues" evidence="6">
    <location>
        <begin position="368"/>
        <end position="377"/>
    </location>
</feature>
<dbReference type="GO" id="GO:0005634">
    <property type="term" value="C:nucleus"/>
    <property type="evidence" value="ECO:0000318"/>
    <property type="project" value="GO_Central"/>
</dbReference>
<dbReference type="KEGG" id="ppp:112289906"/>
<dbReference type="InterPro" id="IPR018203">
    <property type="entry name" value="GDP_dissociation_inhibitor"/>
</dbReference>
<evidence type="ECO:0000259" key="7">
    <source>
        <dbReference type="Pfam" id="PF22603"/>
    </source>
</evidence>
<evidence type="ECO:0000256" key="6">
    <source>
        <dbReference type="SAM" id="MobiDB-lite"/>
    </source>
</evidence>
<comment type="subcellular location">
    <subcellularLocation>
        <location evidence="1">Cytoplasm</location>
        <location evidence="1">Cytosol</location>
    </subcellularLocation>
</comment>
<organism evidence="8">
    <name type="scientific">Physcomitrium patens</name>
    <name type="common">Spreading-leaved earth moss</name>
    <name type="synonym">Physcomitrella patens</name>
    <dbReference type="NCBI Taxonomy" id="3218"/>
    <lineage>
        <taxon>Eukaryota</taxon>
        <taxon>Viridiplantae</taxon>
        <taxon>Streptophyta</taxon>
        <taxon>Embryophyta</taxon>
        <taxon>Bryophyta</taxon>
        <taxon>Bryophytina</taxon>
        <taxon>Bryopsida</taxon>
        <taxon>Funariidae</taxon>
        <taxon>Funariales</taxon>
        <taxon>Funariaceae</taxon>
        <taxon>Physcomitrium</taxon>
    </lineage>
</organism>
<dbReference type="Proteomes" id="UP000006727">
    <property type="component" value="Chromosome 12"/>
</dbReference>
<dbReference type="InterPro" id="IPR054420">
    <property type="entry name" value="RAE1_2_domI_C"/>
</dbReference>
<dbReference type="AlphaFoldDB" id="A0A2K1JS69"/>
<dbReference type="InterPro" id="IPR036188">
    <property type="entry name" value="FAD/NAD-bd_sf"/>
</dbReference>
<evidence type="ECO:0000256" key="2">
    <source>
        <dbReference type="ARBA" id="ARBA00005593"/>
    </source>
</evidence>
<dbReference type="Gramene" id="Pp3c12_25630V3.1">
    <property type="protein sequence ID" value="Pp3c12_25630V3.1"/>
    <property type="gene ID" value="Pp3c12_25630"/>
</dbReference>
<dbReference type="EMBL" id="ABEU02000012">
    <property type="protein sequence ID" value="PNR44377.1"/>
    <property type="molecule type" value="Genomic_DNA"/>
</dbReference>
<dbReference type="RefSeq" id="XP_024391395.1">
    <property type="nucleotide sequence ID" value="XM_024535627.2"/>
</dbReference>
<feature type="domain" description="RAE1/2" evidence="7">
    <location>
        <begin position="392"/>
        <end position="499"/>
    </location>
</feature>
<dbReference type="Gene3D" id="1.10.405.10">
    <property type="entry name" value="Guanine Nucleotide Dissociation Inhibitor, domain 1"/>
    <property type="match status" value="1"/>
</dbReference>
<dbReference type="GO" id="GO:0005092">
    <property type="term" value="F:GDP-dissociation inhibitor activity"/>
    <property type="evidence" value="ECO:0007669"/>
    <property type="project" value="InterPro"/>
</dbReference>
<dbReference type="OMA" id="EHYVLHA"/>
<evidence type="ECO:0000256" key="4">
    <source>
        <dbReference type="ARBA" id="ARBA00022490"/>
    </source>
</evidence>
<dbReference type="PANTHER" id="PTHR11787:SF4">
    <property type="entry name" value="CHM, RAB ESCORT PROTEIN 1"/>
    <property type="match status" value="1"/>
</dbReference>
<comment type="similarity">
    <text evidence="2 5">Belongs to the Rab GDI family.</text>
</comment>
<reference evidence="8 10" key="2">
    <citation type="journal article" date="2018" name="Plant J.">
        <title>The Physcomitrella patens chromosome-scale assembly reveals moss genome structure and evolution.</title>
        <authorList>
            <person name="Lang D."/>
            <person name="Ullrich K.K."/>
            <person name="Murat F."/>
            <person name="Fuchs J."/>
            <person name="Jenkins J."/>
            <person name="Haas F.B."/>
            <person name="Piednoel M."/>
            <person name="Gundlach H."/>
            <person name="Van Bel M."/>
            <person name="Meyberg R."/>
            <person name="Vives C."/>
            <person name="Morata J."/>
            <person name="Symeonidi A."/>
            <person name="Hiss M."/>
            <person name="Muchero W."/>
            <person name="Kamisugi Y."/>
            <person name="Saleh O."/>
            <person name="Blanc G."/>
            <person name="Decker E.L."/>
            <person name="van Gessel N."/>
            <person name="Grimwood J."/>
            <person name="Hayes R.D."/>
            <person name="Graham S.W."/>
            <person name="Gunter L.E."/>
            <person name="McDaniel S.F."/>
            <person name="Hoernstein S.N.W."/>
            <person name="Larsson A."/>
            <person name="Li F.W."/>
            <person name="Perroud P.F."/>
            <person name="Phillips J."/>
            <person name="Ranjan P."/>
            <person name="Rokshar D.S."/>
            <person name="Rothfels C.J."/>
            <person name="Schneider L."/>
            <person name="Shu S."/>
            <person name="Stevenson D.W."/>
            <person name="Thummler F."/>
            <person name="Tillich M."/>
            <person name="Villarreal Aguilar J.C."/>
            <person name="Widiez T."/>
            <person name="Wong G.K."/>
            <person name="Wymore A."/>
            <person name="Zhang Y."/>
            <person name="Zimmer A.D."/>
            <person name="Quatrano R.S."/>
            <person name="Mayer K.F.X."/>
            <person name="Goodstein D."/>
            <person name="Casacuberta J.M."/>
            <person name="Vandepoele K."/>
            <person name="Reski R."/>
            <person name="Cuming A.C."/>
            <person name="Tuskan G.A."/>
            <person name="Maumus F."/>
            <person name="Salse J."/>
            <person name="Schmutz J."/>
            <person name="Rensing S.A."/>
        </authorList>
    </citation>
    <scope>NUCLEOTIDE SEQUENCE [LARGE SCALE GENOMIC DNA]</scope>
    <source>
        <strain evidence="9 10">cv. Gransden 2004</strain>
    </source>
</reference>
<dbReference type="GO" id="GO:0005968">
    <property type="term" value="C:Rab-protein geranylgeranyltransferase complex"/>
    <property type="evidence" value="ECO:0000318"/>
    <property type="project" value="GO_Central"/>
</dbReference>
<evidence type="ECO:0000256" key="3">
    <source>
        <dbReference type="ARBA" id="ARBA00022468"/>
    </source>
</evidence>
<dbReference type="Pfam" id="PF00996">
    <property type="entry name" value="GDI"/>
    <property type="match status" value="1"/>
</dbReference>
<accession>A0A2K1JS69</accession>
<proteinExistence type="inferred from homology"/>
<dbReference type="GO" id="GO:0007264">
    <property type="term" value="P:small GTPase-mediated signal transduction"/>
    <property type="evidence" value="ECO:0007669"/>
    <property type="project" value="UniProtKB-UniRule"/>
</dbReference>
<dbReference type="SUPFAM" id="SSF54373">
    <property type="entry name" value="FAD-linked reductases, C-terminal domain"/>
    <property type="match status" value="1"/>
</dbReference>
<dbReference type="GO" id="GO:0005096">
    <property type="term" value="F:GTPase activator activity"/>
    <property type="evidence" value="ECO:0007669"/>
    <property type="project" value="UniProtKB-UniRule"/>
</dbReference>
<evidence type="ECO:0000313" key="10">
    <source>
        <dbReference type="Proteomes" id="UP000006727"/>
    </source>
</evidence>
<dbReference type="GO" id="GO:0006886">
    <property type="term" value="P:intracellular protein transport"/>
    <property type="evidence" value="ECO:0007669"/>
    <property type="project" value="InterPro"/>
</dbReference>
<name>A0A2K1JS69_PHYPA</name>
<dbReference type="PRINTS" id="PR00891">
    <property type="entry name" value="RABGDIREP"/>
</dbReference>
<keyword evidence="4 5" id="KW-0963">Cytoplasm</keyword>
<evidence type="ECO:0000313" key="9">
    <source>
        <dbReference type="EnsemblPlants" id="Pp3c12_25630V3.1"/>
    </source>
</evidence>
<dbReference type="Gene3D" id="3.50.50.60">
    <property type="entry name" value="FAD/NAD(P)-binding domain"/>
    <property type="match status" value="1"/>
</dbReference>
<reference evidence="9" key="3">
    <citation type="submission" date="2020-12" db="UniProtKB">
        <authorList>
            <consortium name="EnsemblPlants"/>
        </authorList>
    </citation>
    <scope>IDENTIFICATION</scope>
</reference>
<dbReference type="EnsemblPlants" id="Pp3c12_25630V3.2">
    <property type="protein sequence ID" value="Pp3c12_25630V3.2"/>
    <property type="gene ID" value="Pp3c12_25630"/>
</dbReference>
<dbReference type="GO" id="GO:0016192">
    <property type="term" value="P:vesicle-mediated transport"/>
    <property type="evidence" value="ECO:0000318"/>
    <property type="project" value="GO_Central"/>
</dbReference>
<feature type="compositionally biased region" description="Acidic residues" evidence="6">
    <location>
        <begin position="556"/>
        <end position="568"/>
    </location>
</feature>
<dbReference type="FunCoup" id="A0A2K1JS69">
    <property type="interactions" value="2125"/>
</dbReference>
<evidence type="ECO:0000313" key="8">
    <source>
        <dbReference type="EMBL" id="PNR44377.1"/>
    </source>
</evidence>
<dbReference type="PANTHER" id="PTHR11787">
    <property type="entry name" value="RAB GDP-DISSOCIATION INHIBITOR"/>
    <property type="match status" value="1"/>
</dbReference>
<dbReference type="EnsemblPlants" id="Pp3c12_25630V3.1">
    <property type="protein sequence ID" value="Pp3c12_25630V3.1"/>
    <property type="gene ID" value="Pp3c12_25630"/>
</dbReference>
<feature type="region of interest" description="Disordered" evidence="6">
    <location>
        <begin position="548"/>
        <end position="568"/>
    </location>
</feature>
<gene>
    <name evidence="9" type="primary">LOC112289906</name>
    <name evidence="8" type="ORF">PHYPA_016761</name>
</gene>
<dbReference type="OrthoDB" id="9446342at2759"/>
<dbReference type="PaxDb" id="3218-PP1S155_53V6.1"/>
<dbReference type="Pfam" id="PF22603">
    <property type="entry name" value="RAE1_2_domI_C"/>
    <property type="match status" value="1"/>
</dbReference>
<keyword evidence="3 5" id="KW-0343">GTPase activation</keyword>
<comment type="function">
    <text evidence="5">Substrate-binding subunit of the Rab geranylgeranyltransferase (GGTase) complex. Binds unprenylated Rab proteins.</text>
</comment>
<dbReference type="InterPro" id="IPR001738">
    <property type="entry name" value="Rab_escort"/>
</dbReference>
<sequence>MIEPSTFDVIVVGTGLPESILAASVAASGKTVLHLDAYEGYLSPWASLYFSQIGDFATAGGYLPKSSFAPEEELSFTAEETEYHTLELKDASDLYSNVKLECTDESVLGRLNRYHLDLAGPKVVFCAGPLVDALIKAQADHHVRFKAVEASYIWREDQMKAVPASRADVFRDKTLGLSDKRFLMRFFKLVSEYTESEGGVIEALAPGDLDKPFVELLRRQQLPTSIQEIILYAIALVDVDQEHTSDATNLISTKDGLQTLALYLASAVRFPDAPGAFLYPMYGHGDLPQAFCRCAAVRGAIYVLRMPITNLLVNKEDGECKGVRIASGQILHSEKVVVGPTFCVEHLTTSVSTPMTSSSSNVDAEEGPEFHTSDDSSKSFGGRVLSGDYRKVARCLCITDKSLQPGLSTVLIIFPPNSLAGRKSNVVRALQLGASSDVCPDGKYIVQFSVNCSNATEAEETLQAAKNALFSEGGSEVETMPDKPKLLWSIFYVQDISHPSRVTWQSNQEIKGLKSTVMPDGTIDYRGVMKSTEMIYHQLCPETEFFPRPITTSISDEGDGDADDTNEL</sequence>
<dbReference type="GeneID" id="112289906"/>
<keyword evidence="10" id="KW-1185">Reference proteome</keyword>
<evidence type="ECO:0000256" key="1">
    <source>
        <dbReference type="ARBA" id="ARBA00004514"/>
    </source>
</evidence>
<dbReference type="STRING" id="3218.A0A2K1JS69"/>